<keyword evidence="8 11" id="KW-0472">Membrane</keyword>
<proteinExistence type="inferred from homology"/>
<dbReference type="OrthoDB" id="271604at2759"/>
<reference evidence="13 14" key="1">
    <citation type="submission" date="2017-03" db="EMBL/GenBank/DDBJ databases">
        <title>Genomes of endolithic fungi from Antarctica.</title>
        <authorList>
            <person name="Coleine C."/>
            <person name="Masonjones S."/>
            <person name="Stajich J.E."/>
        </authorList>
    </citation>
    <scope>NUCLEOTIDE SEQUENCE [LARGE SCALE GENOMIC DNA]</scope>
    <source>
        <strain evidence="13 14">CCFEE 5187</strain>
    </source>
</reference>
<organism evidence="13 14">
    <name type="scientific">Cryomyces minteri</name>
    <dbReference type="NCBI Taxonomy" id="331657"/>
    <lineage>
        <taxon>Eukaryota</taxon>
        <taxon>Fungi</taxon>
        <taxon>Dikarya</taxon>
        <taxon>Ascomycota</taxon>
        <taxon>Pezizomycotina</taxon>
        <taxon>Dothideomycetes</taxon>
        <taxon>Dothideomycetes incertae sedis</taxon>
        <taxon>Cryomyces</taxon>
    </lineage>
</organism>
<comment type="subcellular location">
    <subcellularLocation>
        <location evidence="1">Endoplasmic reticulum membrane</location>
        <topology evidence="1">Multi-pass membrane protein</topology>
    </subcellularLocation>
</comment>
<evidence type="ECO:0000256" key="7">
    <source>
        <dbReference type="ARBA" id="ARBA00022989"/>
    </source>
</evidence>
<dbReference type="PANTHER" id="PTHR13046">
    <property type="entry name" value="PROTEASE U48 CAAX PRENYL PROTEASE RCE1"/>
    <property type="match status" value="1"/>
</dbReference>
<dbReference type="Proteomes" id="UP000308768">
    <property type="component" value="Unassembled WGS sequence"/>
</dbReference>
<evidence type="ECO:0000256" key="3">
    <source>
        <dbReference type="ARBA" id="ARBA00022670"/>
    </source>
</evidence>
<keyword evidence="5" id="KW-0378">Hydrolase</keyword>
<name>A0A4U0WPT1_9PEZI</name>
<dbReference type="AlphaFoldDB" id="A0A4U0WPT1"/>
<dbReference type="Pfam" id="PF02517">
    <property type="entry name" value="Rce1-like"/>
    <property type="match status" value="1"/>
</dbReference>
<evidence type="ECO:0000313" key="13">
    <source>
        <dbReference type="EMBL" id="TKA64423.1"/>
    </source>
</evidence>
<evidence type="ECO:0000256" key="4">
    <source>
        <dbReference type="ARBA" id="ARBA00022692"/>
    </source>
</evidence>
<protein>
    <recommendedName>
        <fullName evidence="10">intramembrane prenyl-peptidase Rce1</fullName>
        <ecNumber evidence="10">3.4.26.1</ecNumber>
    </recommendedName>
</protein>
<evidence type="ECO:0000256" key="5">
    <source>
        <dbReference type="ARBA" id="ARBA00022801"/>
    </source>
</evidence>
<comment type="catalytic activity">
    <reaction evidence="9">
        <text>Hydrolyzes the peptide bond -P2-(S-farnesyl or geranylgeranyl)C-P1'-P2'-P3'-COOH where P1' and P2' are amino acids with aliphatic sidechains and P3' is any C-terminal residue.</text>
        <dbReference type="EC" id="3.4.26.1"/>
    </reaction>
</comment>
<keyword evidence="6" id="KW-0256">Endoplasmic reticulum</keyword>
<feature type="transmembrane region" description="Helical" evidence="11">
    <location>
        <begin position="53"/>
        <end position="73"/>
    </location>
</feature>
<comment type="caution">
    <text evidence="13">The sequence shown here is derived from an EMBL/GenBank/DDBJ whole genome shotgun (WGS) entry which is preliminary data.</text>
</comment>
<dbReference type="GO" id="GO:0071586">
    <property type="term" value="P:CAAX-box protein processing"/>
    <property type="evidence" value="ECO:0007669"/>
    <property type="project" value="InterPro"/>
</dbReference>
<dbReference type="InterPro" id="IPR039731">
    <property type="entry name" value="Rce1"/>
</dbReference>
<evidence type="ECO:0000256" key="2">
    <source>
        <dbReference type="ARBA" id="ARBA00006897"/>
    </source>
</evidence>
<dbReference type="EMBL" id="NAJN01001266">
    <property type="protein sequence ID" value="TKA64423.1"/>
    <property type="molecule type" value="Genomic_DNA"/>
</dbReference>
<sequence>MLAIERHAAALSPASAAALSILFILIYIVPFYLSPTTRPSLTLNRDAPSVIQARIRSVGASCILSSSITVYAITTLGGASLHDTLHLLGWWPINVTDIARCMLLVAVLFAGPLFEAGVVEAQWRDWATLYGLRDTLASWQGYRNIVVAPLSEEIIWRSFMIPPHLLAHIPAKTVRTTSPAPPPSLHPTPRRIATRSPFVAQIVFATPLYFGLAHFHHLYEFRITHPSTPWAPAILRSLFQFTYTSLFGFFASFLYLRTGSVWACVLTHAFCNYLGIPRVWGRVGQEVGEAVGEGGLGREGEGEGPAQEVREAMRVGDGRLGVEWTVAYYTVLVAGAVGFYYLLWPLTESRNALVVF</sequence>
<keyword evidence="14" id="KW-1185">Reference proteome</keyword>
<feature type="transmembrane region" description="Helical" evidence="11">
    <location>
        <begin position="320"/>
        <end position="343"/>
    </location>
</feature>
<evidence type="ECO:0000313" key="14">
    <source>
        <dbReference type="Proteomes" id="UP000308768"/>
    </source>
</evidence>
<feature type="transmembrane region" description="Helical" evidence="11">
    <location>
        <begin position="93"/>
        <end position="114"/>
    </location>
</feature>
<dbReference type="GO" id="GO:0004222">
    <property type="term" value="F:metalloendopeptidase activity"/>
    <property type="evidence" value="ECO:0007669"/>
    <property type="project" value="InterPro"/>
</dbReference>
<keyword evidence="3" id="KW-0645">Protease</keyword>
<evidence type="ECO:0000256" key="9">
    <source>
        <dbReference type="ARBA" id="ARBA00047280"/>
    </source>
</evidence>
<keyword evidence="7 11" id="KW-1133">Transmembrane helix</keyword>
<feature type="transmembrane region" description="Helical" evidence="11">
    <location>
        <begin position="198"/>
        <end position="218"/>
    </location>
</feature>
<dbReference type="PANTHER" id="PTHR13046:SF0">
    <property type="entry name" value="CAAX PRENYL PROTEASE 2"/>
    <property type="match status" value="1"/>
</dbReference>
<dbReference type="EC" id="3.4.26.1" evidence="10"/>
<evidence type="ECO:0000259" key="12">
    <source>
        <dbReference type="Pfam" id="PF02517"/>
    </source>
</evidence>
<accession>A0A4U0WPT1</accession>
<evidence type="ECO:0000256" key="10">
    <source>
        <dbReference type="ARBA" id="ARBA00049729"/>
    </source>
</evidence>
<dbReference type="InterPro" id="IPR003675">
    <property type="entry name" value="Rce1/LyrA-like_dom"/>
</dbReference>
<evidence type="ECO:0000256" key="6">
    <source>
        <dbReference type="ARBA" id="ARBA00022824"/>
    </source>
</evidence>
<dbReference type="GO" id="GO:0005789">
    <property type="term" value="C:endoplasmic reticulum membrane"/>
    <property type="evidence" value="ECO:0007669"/>
    <property type="project" value="UniProtKB-SubCell"/>
</dbReference>
<evidence type="ECO:0000256" key="1">
    <source>
        <dbReference type="ARBA" id="ARBA00004477"/>
    </source>
</evidence>
<comment type="similarity">
    <text evidence="2">Belongs to the peptidase U48 family.</text>
</comment>
<feature type="transmembrane region" description="Helical" evidence="11">
    <location>
        <begin position="238"/>
        <end position="256"/>
    </location>
</feature>
<gene>
    <name evidence="13" type="ORF">B0A49_07716</name>
</gene>
<evidence type="ECO:0000256" key="11">
    <source>
        <dbReference type="SAM" id="Phobius"/>
    </source>
</evidence>
<feature type="domain" description="CAAX prenyl protease 2/Lysostaphin resistance protein A-like" evidence="12">
    <location>
        <begin position="138"/>
        <end position="274"/>
    </location>
</feature>
<dbReference type="STRING" id="331657.A0A4U0WPT1"/>
<feature type="transmembrane region" description="Helical" evidence="11">
    <location>
        <begin position="12"/>
        <end position="33"/>
    </location>
</feature>
<evidence type="ECO:0000256" key="8">
    <source>
        <dbReference type="ARBA" id="ARBA00023136"/>
    </source>
</evidence>
<keyword evidence="4 11" id="KW-0812">Transmembrane</keyword>